<organism evidence="2 3">
    <name type="scientific">Miscanthus lutarioriparius</name>
    <dbReference type="NCBI Taxonomy" id="422564"/>
    <lineage>
        <taxon>Eukaryota</taxon>
        <taxon>Viridiplantae</taxon>
        <taxon>Streptophyta</taxon>
        <taxon>Embryophyta</taxon>
        <taxon>Tracheophyta</taxon>
        <taxon>Spermatophyta</taxon>
        <taxon>Magnoliopsida</taxon>
        <taxon>Liliopsida</taxon>
        <taxon>Poales</taxon>
        <taxon>Poaceae</taxon>
        <taxon>PACMAD clade</taxon>
        <taxon>Panicoideae</taxon>
        <taxon>Andropogonodae</taxon>
        <taxon>Andropogoneae</taxon>
        <taxon>Saccharinae</taxon>
        <taxon>Miscanthus</taxon>
    </lineage>
</organism>
<proteinExistence type="predicted"/>
<feature type="compositionally biased region" description="Basic residues" evidence="1">
    <location>
        <begin position="184"/>
        <end position="193"/>
    </location>
</feature>
<comment type="caution">
    <text evidence="2">The sequence shown here is derived from an EMBL/GenBank/DDBJ whole genome shotgun (WGS) entry which is preliminary data.</text>
</comment>
<accession>A0A811PPN4</accession>
<gene>
    <name evidence="2" type="ORF">NCGR_LOCUS29840</name>
</gene>
<dbReference type="AlphaFoldDB" id="A0A811PPN4"/>
<dbReference type="Proteomes" id="UP000604825">
    <property type="component" value="Unassembled WGS sequence"/>
</dbReference>
<protein>
    <submittedName>
        <fullName evidence="2">Uncharacterized protein</fullName>
    </submittedName>
</protein>
<sequence length="193" mass="20868">MDQKSNAKRLTGVGRSTGCLPFLQAVVWTVDLGVAHPSMKRSRRTSGRNRLRRLPRPRLSASKIASAAVVAEVRDLGVAVSGEDESRRCSEVEGAGLLAVADLQRVLGGVGAGQGRGEVLVQARMMVARRRRHLHVSLARRRKWAEGTGVGCLLQKPAVATAPSLAGPAPKVGRRRWRGLSSRKPARHQVREP</sequence>
<keyword evidence="3" id="KW-1185">Reference proteome</keyword>
<reference evidence="2" key="1">
    <citation type="submission" date="2020-10" db="EMBL/GenBank/DDBJ databases">
        <authorList>
            <person name="Han B."/>
            <person name="Lu T."/>
            <person name="Zhao Q."/>
            <person name="Huang X."/>
            <person name="Zhao Y."/>
        </authorList>
    </citation>
    <scope>NUCLEOTIDE SEQUENCE</scope>
</reference>
<evidence type="ECO:0000256" key="1">
    <source>
        <dbReference type="SAM" id="MobiDB-lite"/>
    </source>
</evidence>
<dbReference type="EMBL" id="CAJGYO010000007">
    <property type="protein sequence ID" value="CAD6245538.1"/>
    <property type="molecule type" value="Genomic_DNA"/>
</dbReference>
<feature type="region of interest" description="Disordered" evidence="1">
    <location>
        <begin position="163"/>
        <end position="193"/>
    </location>
</feature>
<name>A0A811PPN4_9POAL</name>
<evidence type="ECO:0000313" key="3">
    <source>
        <dbReference type="Proteomes" id="UP000604825"/>
    </source>
</evidence>
<evidence type="ECO:0000313" key="2">
    <source>
        <dbReference type="EMBL" id="CAD6245538.1"/>
    </source>
</evidence>